<dbReference type="NCBIfam" id="TIGR00658">
    <property type="entry name" value="orni_carb_tr"/>
    <property type="match status" value="1"/>
</dbReference>
<feature type="binding site" evidence="5">
    <location>
        <begin position="129"/>
        <end position="132"/>
    </location>
    <ligand>
        <name>carbamoyl phosphate</name>
        <dbReference type="ChEBI" id="CHEBI:58228"/>
    </ligand>
</feature>
<sequence>MKHLLSINDLTHEEINSLLDKADDLKEKRKRGKITRELEHKTLTMLFEKSSTRTRISFEVAMRELGGGSIYLNLADTQLGRGESIADTAKVISRYAHAVAARVNDHHTLVELAEHSTIPVINALSDIEHPCQLLSDLMTIREYKGHLKGLTLSWIGDGNNVCNSAILACSLEGIHINIATPRGYEPDRNIVMQARELGGSITLTDNPEDAAAGADVLYTDVWVSMGDEAETMKRLNDFKKYQINSKLLQHAKNNVTVLHCLPAHRGEEITGEVADGQHSAILDQAENRLHTQKALLLSLIR</sequence>
<dbReference type="AlphaFoldDB" id="A0A811T9H4"/>
<keyword evidence="5" id="KW-0963">Cytoplasm</keyword>
<dbReference type="InterPro" id="IPR006131">
    <property type="entry name" value="Asp_carbamoyltransf_Asp/Orn-bd"/>
</dbReference>
<protein>
    <recommendedName>
        <fullName evidence="2 5">Ornithine carbamoyltransferase</fullName>
        <shortName evidence="5">OTCase</shortName>
        <ecNumber evidence="2 5">2.1.3.3</ecNumber>
    </recommendedName>
</protein>
<gene>
    <name evidence="8" type="primary">argF</name>
    <name evidence="8" type="ORF">DIAAKJNI_00280</name>
</gene>
<dbReference type="Proteomes" id="UP000639006">
    <property type="component" value="Unassembled WGS sequence"/>
</dbReference>
<dbReference type="GO" id="GO:0042450">
    <property type="term" value="P:L-arginine biosynthetic process via ornithine"/>
    <property type="evidence" value="ECO:0007669"/>
    <property type="project" value="UniProtKB-UniRule"/>
</dbReference>
<dbReference type="GO" id="GO:0019240">
    <property type="term" value="P:citrulline biosynthetic process"/>
    <property type="evidence" value="ECO:0007669"/>
    <property type="project" value="TreeGrafter"/>
</dbReference>
<feature type="binding site" evidence="5">
    <location>
        <position position="160"/>
    </location>
    <ligand>
        <name>L-ornithine</name>
        <dbReference type="ChEBI" id="CHEBI:46911"/>
    </ligand>
</feature>
<dbReference type="InterPro" id="IPR002292">
    <property type="entry name" value="Orn/put_carbamltrans"/>
</dbReference>
<comment type="caution">
    <text evidence="8">The sequence shown here is derived from an EMBL/GenBank/DDBJ whole genome shotgun (WGS) entry which is preliminary data.</text>
</comment>
<dbReference type="Pfam" id="PF00185">
    <property type="entry name" value="OTCace"/>
    <property type="match status" value="1"/>
</dbReference>
<dbReference type="InterPro" id="IPR036901">
    <property type="entry name" value="Asp/Orn_carbamoylTrfase_sf"/>
</dbReference>
<dbReference type="FunFam" id="3.40.50.1370:FF:000008">
    <property type="entry name" value="Ornithine carbamoyltransferase"/>
    <property type="match status" value="1"/>
</dbReference>
<dbReference type="EMBL" id="CAJHIQ010000012">
    <property type="protein sequence ID" value="CAD6492370.1"/>
    <property type="molecule type" value="Genomic_DNA"/>
</dbReference>
<dbReference type="EC" id="2.1.3.3" evidence="2 5"/>
<feature type="binding site" evidence="5">
    <location>
        <position position="102"/>
    </location>
    <ligand>
        <name>carbamoyl phosphate</name>
        <dbReference type="ChEBI" id="CHEBI:58228"/>
    </ligand>
</feature>
<evidence type="ECO:0000259" key="6">
    <source>
        <dbReference type="Pfam" id="PF00185"/>
    </source>
</evidence>
<dbReference type="GO" id="GO:0005737">
    <property type="term" value="C:cytoplasm"/>
    <property type="evidence" value="ECO:0007669"/>
    <property type="project" value="UniProtKB-SubCell"/>
</dbReference>
<dbReference type="SUPFAM" id="SSF53671">
    <property type="entry name" value="Aspartate/ornithine carbamoyltransferase"/>
    <property type="match status" value="1"/>
</dbReference>
<accession>A0A811T9H4</accession>
<organism evidence="8 9">
    <name type="scientific">Candidatus Argoarchaeum ethanivorans</name>
    <dbReference type="NCBI Taxonomy" id="2608793"/>
    <lineage>
        <taxon>Archaea</taxon>
        <taxon>Methanobacteriati</taxon>
        <taxon>Methanobacteriota</taxon>
        <taxon>Stenosarchaea group</taxon>
        <taxon>Methanomicrobia</taxon>
        <taxon>Methanosarcinales</taxon>
        <taxon>Methanosarcinales incertae sedis</taxon>
        <taxon>GOM Arc I cluster</taxon>
        <taxon>Candidatus Argoarchaeum</taxon>
    </lineage>
</organism>
<dbReference type="PRINTS" id="PR00100">
    <property type="entry name" value="AOTCASE"/>
</dbReference>
<dbReference type="NCBIfam" id="NF001986">
    <property type="entry name" value="PRK00779.1"/>
    <property type="match status" value="1"/>
</dbReference>
<evidence type="ECO:0000256" key="3">
    <source>
        <dbReference type="ARBA" id="ARBA00022679"/>
    </source>
</evidence>
<feature type="binding site" evidence="5">
    <location>
        <position position="220"/>
    </location>
    <ligand>
        <name>L-ornithine</name>
        <dbReference type="ChEBI" id="CHEBI:46911"/>
    </ligand>
</feature>
<reference evidence="8" key="1">
    <citation type="submission" date="2020-10" db="EMBL/GenBank/DDBJ databases">
        <authorList>
            <person name="Hahn C.J."/>
            <person name="Laso-Perez R."/>
            <person name="Vulcano F."/>
            <person name="Vaziourakis K.-M."/>
            <person name="Stokke R."/>
            <person name="Steen I.H."/>
            <person name="Teske A."/>
            <person name="Boetius A."/>
            <person name="Liebeke M."/>
            <person name="Amann R."/>
            <person name="Knittel K."/>
        </authorList>
    </citation>
    <scope>NUCLEOTIDE SEQUENCE</scope>
    <source>
        <strain evidence="8">Gfbio:e3339647-f889-4370-9287-4fb5cb688e4c:AG392M11_GoMArc1</strain>
    </source>
</reference>
<evidence type="ECO:0000256" key="1">
    <source>
        <dbReference type="ARBA" id="ARBA00007805"/>
    </source>
</evidence>
<feature type="domain" description="Aspartate/ornithine carbamoyltransferase Asp/Orn-binding" evidence="6">
    <location>
        <begin position="148"/>
        <end position="298"/>
    </location>
</feature>
<feature type="domain" description="Aspartate/ornithine carbamoyltransferase carbamoyl-P binding" evidence="7">
    <location>
        <begin position="2"/>
        <end position="142"/>
    </location>
</feature>
<evidence type="ECO:0000313" key="9">
    <source>
        <dbReference type="Proteomes" id="UP000639006"/>
    </source>
</evidence>
<evidence type="ECO:0000256" key="4">
    <source>
        <dbReference type="ARBA" id="ARBA00048772"/>
    </source>
</evidence>
<proteinExistence type="inferred from homology"/>
<comment type="catalytic activity">
    <reaction evidence="4 5">
        <text>carbamoyl phosphate + L-ornithine = L-citrulline + phosphate + H(+)</text>
        <dbReference type="Rhea" id="RHEA:19513"/>
        <dbReference type="ChEBI" id="CHEBI:15378"/>
        <dbReference type="ChEBI" id="CHEBI:43474"/>
        <dbReference type="ChEBI" id="CHEBI:46911"/>
        <dbReference type="ChEBI" id="CHEBI:57743"/>
        <dbReference type="ChEBI" id="CHEBI:58228"/>
        <dbReference type="EC" id="2.1.3.3"/>
    </reaction>
</comment>
<evidence type="ECO:0000256" key="2">
    <source>
        <dbReference type="ARBA" id="ARBA00013007"/>
    </source>
</evidence>
<comment type="subcellular location">
    <subcellularLocation>
        <location evidence="5">Cytoplasm</location>
    </subcellularLocation>
</comment>
<feature type="binding site" evidence="5">
    <location>
        <begin position="51"/>
        <end position="54"/>
    </location>
    <ligand>
        <name>carbamoyl phosphate</name>
        <dbReference type="ChEBI" id="CHEBI:58228"/>
    </ligand>
</feature>
<dbReference type="HAMAP" id="MF_01109">
    <property type="entry name" value="OTCase"/>
    <property type="match status" value="1"/>
</dbReference>
<feature type="binding site" evidence="5">
    <location>
        <begin position="260"/>
        <end position="261"/>
    </location>
    <ligand>
        <name>carbamoyl phosphate</name>
        <dbReference type="ChEBI" id="CHEBI:58228"/>
    </ligand>
</feature>
<dbReference type="PANTHER" id="PTHR45753:SF3">
    <property type="entry name" value="ORNITHINE TRANSCARBAMYLASE, MITOCHONDRIAL"/>
    <property type="match status" value="1"/>
</dbReference>
<dbReference type="Gene3D" id="3.40.50.1370">
    <property type="entry name" value="Aspartate/ornithine carbamoyltransferase"/>
    <property type="match status" value="2"/>
</dbReference>
<evidence type="ECO:0000313" key="8">
    <source>
        <dbReference type="EMBL" id="CAD6492370.1"/>
    </source>
</evidence>
<dbReference type="InterPro" id="IPR006132">
    <property type="entry name" value="Asp/Orn_carbamoyltranf_P-bd"/>
</dbReference>
<dbReference type="InterPro" id="IPR006130">
    <property type="entry name" value="Asp/Orn_carbamoylTrfase"/>
</dbReference>
<name>A0A811T9H4_9EURY</name>
<dbReference type="GO" id="GO:0016597">
    <property type="term" value="F:amino acid binding"/>
    <property type="evidence" value="ECO:0007669"/>
    <property type="project" value="InterPro"/>
</dbReference>
<feature type="binding site" evidence="5">
    <location>
        <position position="78"/>
    </location>
    <ligand>
        <name>carbamoyl phosphate</name>
        <dbReference type="ChEBI" id="CHEBI:58228"/>
    </ligand>
</feature>
<feature type="binding site" evidence="5">
    <location>
        <begin position="224"/>
        <end position="225"/>
    </location>
    <ligand>
        <name>L-ornithine</name>
        <dbReference type="ChEBI" id="CHEBI:46911"/>
    </ligand>
</feature>
<dbReference type="Pfam" id="PF02729">
    <property type="entry name" value="OTCace_N"/>
    <property type="match status" value="1"/>
</dbReference>
<dbReference type="PROSITE" id="PS00097">
    <property type="entry name" value="CARBAMOYLTRANSFERASE"/>
    <property type="match status" value="1"/>
</dbReference>
<comment type="similarity">
    <text evidence="1 5">Belongs to the aspartate/ornithine carbamoyltransferase superfamily. OTCase family.</text>
</comment>
<keyword evidence="3 5" id="KW-0808">Transferase</keyword>
<evidence type="ECO:0000259" key="7">
    <source>
        <dbReference type="Pfam" id="PF02729"/>
    </source>
</evidence>
<dbReference type="InterPro" id="IPR024904">
    <property type="entry name" value="OTCase_ArgI"/>
</dbReference>
<evidence type="ECO:0000256" key="5">
    <source>
        <dbReference type="HAMAP-Rule" id="MF_01109"/>
    </source>
</evidence>
<dbReference type="GO" id="GO:0004585">
    <property type="term" value="F:ornithine carbamoyltransferase activity"/>
    <property type="evidence" value="ECO:0007669"/>
    <property type="project" value="UniProtKB-UniRule"/>
</dbReference>
<dbReference type="PANTHER" id="PTHR45753">
    <property type="entry name" value="ORNITHINE CARBAMOYLTRANSFERASE, MITOCHONDRIAL"/>
    <property type="match status" value="1"/>
</dbReference>
<dbReference type="PRINTS" id="PR00102">
    <property type="entry name" value="OTCASE"/>
</dbReference>
<feature type="binding site" evidence="5">
    <location>
        <position position="288"/>
    </location>
    <ligand>
        <name>carbamoyl phosphate</name>
        <dbReference type="ChEBI" id="CHEBI:58228"/>
    </ligand>
</feature>